<evidence type="ECO:0000259" key="6">
    <source>
        <dbReference type="PROSITE" id="PS51698"/>
    </source>
</evidence>
<organism evidence="7 8">
    <name type="scientific">Hibiscus syriacus</name>
    <name type="common">Rose of Sharon</name>
    <dbReference type="NCBI Taxonomy" id="106335"/>
    <lineage>
        <taxon>Eukaryota</taxon>
        <taxon>Viridiplantae</taxon>
        <taxon>Streptophyta</taxon>
        <taxon>Embryophyta</taxon>
        <taxon>Tracheophyta</taxon>
        <taxon>Spermatophyta</taxon>
        <taxon>Magnoliopsida</taxon>
        <taxon>eudicotyledons</taxon>
        <taxon>Gunneridae</taxon>
        <taxon>Pentapetalae</taxon>
        <taxon>rosids</taxon>
        <taxon>malvids</taxon>
        <taxon>Malvales</taxon>
        <taxon>Malvaceae</taxon>
        <taxon>Malvoideae</taxon>
        <taxon>Hibiscus</taxon>
    </lineage>
</organism>
<protein>
    <recommendedName>
        <fullName evidence="5 6">U-box domain-containing protein</fullName>
        <ecNumber evidence="5">2.3.2.27</ecNumber>
    </recommendedName>
    <alternativeName>
        <fullName evidence="5">RING-type E3 ubiquitin transferase PUB</fullName>
    </alternativeName>
</protein>
<dbReference type="UniPathway" id="UPA00143"/>
<accession>A0A6A3D571</accession>
<dbReference type="Pfam" id="PF04564">
    <property type="entry name" value="U-box"/>
    <property type="match status" value="1"/>
</dbReference>
<keyword evidence="3 5" id="KW-0808">Transferase</keyword>
<dbReference type="InterPro" id="IPR013083">
    <property type="entry name" value="Znf_RING/FYVE/PHD"/>
</dbReference>
<comment type="pathway">
    <text evidence="2 5">Protein modification; protein ubiquitination.</text>
</comment>
<gene>
    <name evidence="7" type="ORF">F3Y22_tig00000477pilonHSYRG00076</name>
</gene>
<dbReference type="Gene3D" id="1.25.10.10">
    <property type="entry name" value="Leucine-rich Repeat Variant"/>
    <property type="match status" value="1"/>
</dbReference>
<dbReference type="Pfam" id="PF25598">
    <property type="entry name" value="ARM_PUB"/>
    <property type="match status" value="1"/>
</dbReference>
<dbReference type="SMART" id="SM00504">
    <property type="entry name" value="Ubox"/>
    <property type="match status" value="1"/>
</dbReference>
<evidence type="ECO:0000313" key="8">
    <source>
        <dbReference type="Proteomes" id="UP000436088"/>
    </source>
</evidence>
<sequence length="441" mass="48924">MGKELYIIVPSVFRCPISLDLMKSPVSLCTGVTYDRSSIQQWLESGHDTCPATMQVLPSKDFIPNLTLHRLINLWIQSSTLTPGSNSPRLLPATSDVPAKLLMEKIERQCCVDSLSKVSEFVSCCEENRRFVVRSDCFVERNGVEERLNKLILKSNQASNFLSAIVFILRNGTLDSKLKSVRVLDSLALDSESKCRISDSQDLLSILLHLLQTNNSQSLNDAVASFLTTISVTRSIKSHLIENGVVEIISNSITEKSLKLMATLSSCSEGRSAISSNPKCAAAVVENLLKVSKTATEDAVVVLWSVCCLKKEEKAREAVVKGNGVTKILVIMQREGEGTVKMMCRDLVKALRAHPSPLLIAEIDLTEQFKEYIHVGGSSNIHGPHKPSLKIGNVWDILSCFGRRYNSSSGPLFRHSEEVEECWKMKERKETIAEMNNVPTR</sequence>
<keyword evidence="4 5" id="KW-0833">Ubl conjugation pathway</keyword>
<comment type="function">
    <text evidence="5">Functions as an E3 ubiquitin ligase.</text>
</comment>
<dbReference type="InterPro" id="IPR016024">
    <property type="entry name" value="ARM-type_fold"/>
</dbReference>
<dbReference type="InterPro" id="IPR045185">
    <property type="entry name" value="PUB22/23/24-like"/>
</dbReference>
<dbReference type="GO" id="GO:0061630">
    <property type="term" value="F:ubiquitin protein ligase activity"/>
    <property type="evidence" value="ECO:0007669"/>
    <property type="project" value="UniProtKB-UniRule"/>
</dbReference>
<evidence type="ECO:0000313" key="7">
    <source>
        <dbReference type="EMBL" id="KAE8735038.1"/>
    </source>
</evidence>
<dbReference type="GO" id="GO:0016567">
    <property type="term" value="P:protein ubiquitination"/>
    <property type="evidence" value="ECO:0007669"/>
    <property type="project" value="UniProtKB-UniRule"/>
</dbReference>
<reference evidence="7" key="1">
    <citation type="submission" date="2019-09" db="EMBL/GenBank/DDBJ databases">
        <title>Draft genome information of white flower Hibiscus syriacus.</title>
        <authorList>
            <person name="Kim Y.-M."/>
        </authorList>
    </citation>
    <scope>NUCLEOTIDE SEQUENCE [LARGE SCALE GENOMIC DNA]</scope>
    <source>
        <strain evidence="7">YM2019G1</strain>
    </source>
</reference>
<dbReference type="PROSITE" id="PS51698">
    <property type="entry name" value="U_BOX"/>
    <property type="match status" value="1"/>
</dbReference>
<dbReference type="InterPro" id="IPR011989">
    <property type="entry name" value="ARM-like"/>
</dbReference>
<evidence type="ECO:0000256" key="3">
    <source>
        <dbReference type="ARBA" id="ARBA00022679"/>
    </source>
</evidence>
<feature type="domain" description="U-box" evidence="6">
    <location>
        <begin position="8"/>
        <end position="82"/>
    </location>
</feature>
<dbReference type="PANTHER" id="PTHR22849">
    <property type="entry name" value="WDSAM1 PROTEIN"/>
    <property type="match status" value="1"/>
</dbReference>
<dbReference type="SUPFAM" id="SSF48371">
    <property type="entry name" value="ARM repeat"/>
    <property type="match status" value="1"/>
</dbReference>
<evidence type="ECO:0000256" key="2">
    <source>
        <dbReference type="ARBA" id="ARBA00004906"/>
    </source>
</evidence>
<evidence type="ECO:0000256" key="4">
    <source>
        <dbReference type="ARBA" id="ARBA00022786"/>
    </source>
</evidence>
<dbReference type="SUPFAM" id="SSF57850">
    <property type="entry name" value="RING/U-box"/>
    <property type="match status" value="1"/>
</dbReference>
<dbReference type="InterPro" id="IPR003613">
    <property type="entry name" value="Ubox_domain"/>
</dbReference>
<comment type="catalytic activity">
    <reaction evidence="1 5">
        <text>S-ubiquitinyl-[E2 ubiquitin-conjugating enzyme]-L-cysteine + [acceptor protein]-L-lysine = [E2 ubiquitin-conjugating enzyme]-L-cysteine + N(6)-ubiquitinyl-[acceptor protein]-L-lysine.</text>
        <dbReference type="EC" id="2.3.2.27"/>
    </reaction>
</comment>
<evidence type="ECO:0000256" key="5">
    <source>
        <dbReference type="RuleBase" id="RU369093"/>
    </source>
</evidence>
<dbReference type="PANTHER" id="PTHR22849:SF163">
    <property type="entry name" value="U-BOX DOMAIN-CONTAINING PROTEIN"/>
    <property type="match status" value="1"/>
</dbReference>
<proteinExistence type="predicted"/>
<dbReference type="CDD" id="cd16664">
    <property type="entry name" value="RING-Ubox_PUB"/>
    <property type="match status" value="1"/>
</dbReference>
<keyword evidence="8" id="KW-1185">Reference proteome</keyword>
<dbReference type="AlphaFoldDB" id="A0A6A3D571"/>
<dbReference type="InterPro" id="IPR045210">
    <property type="entry name" value="RING-Ubox_PUB"/>
</dbReference>
<dbReference type="FunFam" id="3.30.40.10:FF:000442">
    <property type="entry name" value="RING-type E3 ubiquitin transferase"/>
    <property type="match status" value="1"/>
</dbReference>
<dbReference type="EC" id="2.3.2.27" evidence="5"/>
<evidence type="ECO:0000256" key="1">
    <source>
        <dbReference type="ARBA" id="ARBA00000900"/>
    </source>
</evidence>
<dbReference type="Gene3D" id="3.30.40.10">
    <property type="entry name" value="Zinc/RING finger domain, C3HC4 (zinc finger)"/>
    <property type="match status" value="1"/>
</dbReference>
<comment type="caution">
    <text evidence="7">The sequence shown here is derived from an EMBL/GenBank/DDBJ whole genome shotgun (WGS) entry which is preliminary data.</text>
</comment>
<dbReference type="EMBL" id="VEPZ02000039">
    <property type="protein sequence ID" value="KAE8735038.1"/>
    <property type="molecule type" value="Genomic_DNA"/>
</dbReference>
<dbReference type="Proteomes" id="UP000436088">
    <property type="component" value="Unassembled WGS sequence"/>
</dbReference>
<name>A0A6A3D571_HIBSY</name>
<dbReference type="InterPro" id="IPR058678">
    <property type="entry name" value="ARM_PUB"/>
</dbReference>